<dbReference type="AlphaFoldDB" id="A0A378RN18"/>
<sequence>MFCFEMLDCFYLNYVFIVFILIINYNDFWINEKYDK</sequence>
<feature type="transmembrane region" description="Helical" evidence="1">
    <location>
        <begin position="12"/>
        <end position="30"/>
    </location>
</feature>
<keyword evidence="1" id="KW-1133">Transmembrane helix</keyword>
<reference evidence="2 3" key="1">
    <citation type="submission" date="2018-06" db="EMBL/GenBank/DDBJ databases">
        <authorList>
            <consortium name="Pathogen Informatics"/>
            <person name="Doyle S."/>
        </authorList>
    </citation>
    <scope>NUCLEOTIDE SEQUENCE [LARGE SCALE GENOMIC DNA]</scope>
    <source>
        <strain evidence="2 3">NCTC11179</strain>
    </source>
</reference>
<keyword evidence="3" id="KW-1185">Reference proteome</keyword>
<dbReference type="EMBL" id="UGQL01000001">
    <property type="protein sequence ID" value="STZ27661.1"/>
    <property type="molecule type" value="Genomic_DNA"/>
</dbReference>
<name>A0A378RN18_MYROD</name>
<dbReference type="Proteomes" id="UP000255024">
    <property type="component" value="Unassembled WGS sequence"/>
</dbReference>
<keyword evidence="1" id="KW-0812">Transmembrane</keyword>
<organism evidence="2 3">
    <name type="scientific">Myroides odoratus</name>
    <name type="common">Flavobacterium odoratum</name>
    <dbReference type="NCBI Taxonomy" id="256"/>
    <lineage>
        <taxon>Bacteria</taxon>
        <taxon>Pseudomonadati</taxon>
        <taxon>Bacteroidota</taxon>
        <taxon>Flavobacteriia</taxon>
        <taxon>Flavobacteriales</taxon>
        <taxon>Flavobacteriaceae</taxon>
        <taxon>Myroides</taxon>
    </lineage>
</organism>
<protein>
    <submittedName>
        <fullName evidence="2">Uncharacterized protein</fullName>
    </submittedName>
</protein>
<evidence type="ECO:0000313" key="3">
    <source>
        <dbReference type="Proteomes" id="UP000255024"/>
    </source>
</evidence>
<evidence type="ECO:0000256" key="1">
    <source>
        <dbReference type="SAM" id="Phobius"/>
    </source>
</evidence>
<accession>A0A378RN18</accession>
<evidence type="ECO:0000313" key="2">
    <source>
        <dbReference type="EMBL" id="STZ27661.1"/>
    </source>
</evidence>
<proteinExistence type="predicted"/>
<gene>
    <name evidence="2" type="ORF">NCTC11179_01197</name>
</gene>
<keyword evidence="1" id="KW-0472">Membrane</keyword>